<dbReference type="Gene3D" id="4.10.60.10">
    <property type="entry name" value="Zinc finger, CCHC-type"/>
    <property type="match status" value="1"/>
</dbReference>
<reference evidence="3" key="1">
    <citation type="submission" date="2022-08" db="UniProtKB">
        <authorList>
            <consortium name="EnsemblMetazoa"/>
        </authorList>
    </citation>
    <scope>IDENTIFICATION</scope>
    <source>
        <strain evidence="3">05x7-T-G4-1.051#20</strain>
    </source>
</reference>
<dbReference type="SMART" id="SM00343">
    <property type="entry name" value="ZnF_C2HC"/>
    <property type="match status" value="2"/>
</dbReference>
<sequence length="205" mass="22914">MRDFKVYERRSPNAIQIICNVSTNFFYLSVECITNCIYNTHCNAIDVSGTYCRLIRGGDSLYTEQNVATTCQRFQIDALQQAKLGEAYGYRSLSATAPMVAAVQPAESNTNQDHNQHLFSMLRDISHRLEKLEAPTSRPRTGRDRDLSTCHACGGAGHLKRSCNWTGHGSPKSQAKCQICFQTGHTAAECRPFATKKTVRNSEQK</sequence>
<evidence type="ECO:0000256" key="1">
    <source>
        <dbReference type="PROSITE-ProRule" id="PRU00047"/>
    </source>
</evidence>
<dbReference type="SUPFAM" id="SSF57756">
    <property type="entry name" value="Retrovirus zinc finger-like domains"/>
    <property type="match status" value="1"/>
</dbReference>
<dbReference type="EnsemblMetazoa" id="G28988.1">
    <property type="protein sequence ID" value="G28988.1:cds"/>
    <property type="gene ID" value="G28988"/>
</dbReference>
<feature type="domain" description="CCHC-type" evidence="2">
    <location>
        <begin position="150"/>
        <end position="163"/>
    </location>
</feature>
<accession>A0A8W8LP91</accession>
<evidence type="ECO:0000313" key="3">
    <source>
        <dbReference type="EnsemblMetazoa" id="G28988.1:cds"/>
    </source>
</evidence>
<keyword evidence="1" id="KW-0863">Zinc-finger</keyword>
<dbReference type="GO" id="GO:0008270">
    <property type="term" value="F:zinc ion binding"/>
    <property type="evidence" value="ECO:0007669"/>
    <property type="project" value="UniProtKB-KW"/>
</dbReference>
<dbReference type="InterPro" id="IPR001878">
    <property type="entry name" value="Znf_CCHC"/>
</dbReference>
<dbReference type="PROSITE" id="PS50158">
    <property type="entry name" value="ZF_CCHC"/>
    <property type="match status" value="1"/>
</dbReference>
<keyword evidence="1" id="KW-0862">Zinc</keyword>
<organism evidence="3 4">
    <name type="scientific">Magallana gigas</name>
    <name type="common">Pacific oyster</name>
    <name type="synonym">Crassostrea gigas</name>
    <dbReference type="NCBI Taxonomy" id="29159"/>
    <lineage>
        <taxon>Eukaryota</taxon>
        <taxon>Metazoa</taxon>
        <taxon>Spiralia</taxon>
        <taxon>Lophotrochozoa</taxon>
        <taxon>Mollusca</taxon>
        <taxon>Bivalvia</taxon>
        <taxon>Autobranchia</taxon>
        <taxon>Pteriomorphia</taxon>
        <taxon>Ostreida</taxon>
        <taxon>Ostreoidea</taxon>
        <taxon>Ostreidae</taxon>
        <taxon>Magallana</taxon>
    </lineage>
</organism>
<evidence type="ECO:0000259" key="2">
    <source>
        <dbReference type="PROSITE" id="PS50158"/>
    </source>
</evidence>
<keyword evidence="1" id="KW-0479">Metal-binding</keyword>
<dbReference type="AlphaFoldDB" id="A0A8W8LP91"/>
<dbReference type="Proteomes" id="UP000005408">
    <property type="component" value="Unassembled WGS sequence"/>
</dbReference>
<dbReference type="GO" id="GO:0003676">
    <property type="term" value="F:nucleic acid binding"/>
    <property type="evidence" value="ECO:0007669"/>
    <property type="project" value="InterPro"/>
</dbReference>
<keyword evidence="4" id="KW-1185">Reference proteome</keyword>
<proteinExistence type="predicted"/>
<dbReference type="InterPro" id="IPR036875">
    <property type="entry name" value="Znf_CCHC_sf"/>
</dbReference>
<name>A0A8W8LP91_MAGGI</name>
<evidence type="ECO:0000313" key="4">
    <source>
        <dbReference type="Proteomes" id="UP000005408"/>
    </source>
</evidence>
<protein>
    <recommendedName>
        <fullName evidence="2">CCHC-type domain-containing protein</fullName>
    </recommendedName>
</protein>